<keyword evidence="1" id="KW-0677">Repeat</keyword>
<gene>
    <name evidence="5" type="ORF">GOP47_0022534</name>
</gene>
<evidence type="ECO:0000259" key="4">
    <source>
        <dbReference type="Pfam" id="PF10374"/>
    </source>
</evidence>
<dbReference type="InterPro" id="IPR045153">
    <property type="entry name" value="Est1/Ebs1-like"/>
</dbReference>
<protein>
    <recommendedName>
        <fullName evidence="7">Protein SMG7</fullName>
    </recommendedName>
</protein>
<dbReference type="AlphaFoldDB" id="A0A9D4U6G8"/>
<dbReference type="Gene3D" id="1.25.40.10">
    <property type="entry name" value="Tetratricopeptide repeat domain"/>
    <property type="match status" value="1"/>
</dbReference>
<name>A0A9D4U6G8_ADICA</name>
<dbReference type="OrthoDB" id="69928at2759"/>
<dbReference type="InterPro" id="IPR018834">
    <property type="entry name" value="DNA/RNA-bd_Est1-type"/>
</dbReference>
<feature type="domain" description="DNA/RNA-binding" evidence="3">
    <location>
        <begin position="221"/>
        <end position="553"/>
    </location>
</feature>
<dbReference type="GO" id="GO:0070034">
    <property type="term" value="F:telomerase RNA binding"/>
    <property type="evidence" value="ECO:0007669"/>
    <property type="project" value="TreeGrafter"/>
</dbReference>
<reference evidence="5" key="1">
    <citation type="submission" date="2021-01" db="EMBL/GenBank/DDBJ databases">
        <title>Adiantum capillus-veneris genome.</title>
        <authorList>
            <person name="Fang Y."/>
            <person name="Liao Q."/>
        </authorList>
    </citation>
    <scope>NUCLEOTIDE SEQUENCE</scope>
    <source>
        <strain evidence="5">H3</strain>
        <tissue evidence="5">Leaf</tissue>
    </source>
</reference>
<feature type="domain" description="Telomerase activating protein Est1-like N-terminal" evidence="4">
    <location>
        <begin position="85"/>
        <end position="208"/>
    </location>
</feature>
<dbReference type="SUPFAM" id="SSF48452">
    <property type="entry name" value="TPR-like"/>
    <property type="match status" value="1"/>
</dbReference>
<feature type="region of interest" description="Disordered" evidence="2">
    <location>
        <begin position="1"/>
        <end position="32"/>
    </location>
</feature>
<dbReference type="InterPro" id="IPR011990">
    <property type="entry name" value="TPR-like_helical_dom_sf"/>
</dbReference>
<proteinExistence type="predicted"/>
<sequence>MSSERQMRAARANRGERSTPADEGDPQESSSKATYAQALELEQRLLTTIQSKGPFEANVRILRSDIREKFEAIILEDHEFAELHDVEQSLWRLHHTCIEEFRARMRRSGQPVGTTTPGNKATARREPSQKISPLFRSYLAEATGFYHDLILKIGAKHGLSQDDLTYNSVINKNVKKDDMRFAEIRRCQLSSHRCLIYLGDLARYKEYYGDGDGKNRDWSIAAGFYVKAASMWPASGNPYHQLAVLATYIGDEMLAVYHYFRSLASETPFLTAKDNLVVLFEKNRHSYLRLVALSSGNVSQTAKLERAGKGKAKGETQASQGIGDETSGLRHNDSQSSEQRALGTDFMRNFRVRFVRLNGILFTRTSLEAFPEVHSSVLSDLKELLLTTETDELVSSLTSGRNWGTGPNVLLQLISILIFSVHYISVGSGPETHQPTYAEILQRSVILAHAFIALFECIGHILQHCVTLDDPSNSLFLPAIVVVMDWLSCRPEITVGIEVKEKEGTARMFFWKNCVNFLNKFSTGEVGRLAADDINDRVTLWEDFELWGFTPLLPIQHKLDYVKKPDMGLGSSRERHARVIRLKHAAKVISDMFDGSDKGIHYDVERDIFYLSGEKKIHERKQVNVVSLADTLEAPPLRSVRDSKNFKQVAEAESPAANVTLPVEEEDEEPSRSLIPSSVNWQPQDGKVNSSLWSSDLHKLAPATGSFGVQGGSNLAMAKRFPLIDPSLGSLQSMGLASATQNLSDSASMPTHSLEPLALDAFAHIKPRLQDSMNVIADNNLGSFQFEPSRLSGSTVDWGGGASFTMQPSRNFIPASVNWQPQDGKGNSSLWSSELHKLASAAGSFGVQSGSNVAMAKRFPFMDPSLGSLQSMGLAGAAQNLSESASMPLHSLELLGLDALVQNKPRLQESINVIADNNFGTFQTFQATQDLNFLGTRSKLNPANPSDSEKPARRVAVLPSHMRPPPGFGPLPAKPPVSLSATTIFQGSQPASSAFSAANASLQQNTMVDQSGPLSGSLVSGDPECLVADDVDDRGTLWEEFK</sequence>
<dbReference type="FunFam" id="1.25.40.10:FF:000225">
    <property type="entry name" value="Protein SMG7"/>
    <property type="match status" value="1"/>
</dbReference>
<comment type="caution">
    <text evidence="5">The sequence shown here is derived from an EMBL/GenBank/DDBJ whole genome shotgun (WGS) entry which is preliminary data.</text>
</comment>
<feature type="region of interest" description="Disordered" evidence="2">
    <location>
        <begin position="304"/>
        <end position="338"/>
    </location>
</feature>
<evidence type="ECO:0008006" key="7">
    <source>
        <dbReference type="Google" id="ProtNLM"/>
    </source>
</evidence>
<dbReference type="Pfam" id="PF10373">
    <property type="entry name" value="EST1_DNA_bind"/>
    <property type="match status" value="1"/>
</dbReference>
<dbReference type="GO" id="GO:0000184">
    <property type="term" value="P:nuclear-transcribed mRNA catabolic process, nonsense-mediated decay"/>
    <property type="evidence" value="ECO:0007669"/>
    <property type="project" value="TreeGrafter"/>
</dbReference>
<dbReference type="GO" id="GO:0042162">
    <property type="term" value="F:telomeric DNA binding"/>
    <property type="evidence" value="ECO:0007669"/>
    <property type="project" value="TreeGrafter"/>
</dbReference>
<organism evidence="5 6">
    <name type="scientific">Adiantum capillus-veneris</name>
    <name type="common">Maidenhair fern</name>
    <dbReference type="NCBI Taxonomy" id="13818"/>
    <lineage>
        <taxon>Eukaryota</taxon>
        <taxon>Viridiplantae</taxon>
        <taxon>Streptophyta</taxon>
        <taxon>Embryophyta</taxon>
        <taxon>Tracheophyta</taxon>
        <taxon>Polypodiopsida</taxon>
        <taxon>Polypodiidae</taxon>
        <taxon>Polypodiales</taxon>
        <taxon>Pteridineae</taxon>
        <taxon>Pteridaceae</taxon>
        <taxon>Vittarioideae</taxon>
        <taxon>Adiantum</taxon>
    </lineage>
</organism>
<accession>A0A9D4U6G8</accession>
<evidence type="ECO:0000259" key="3">
    <source>
        <dbReference type="Pfam" id="PF10373"/>
    </source>
</evidence>
<dbReference type="PANTHER" id="PTHR15696:SF0">
    <property type="entry name" value="TELOMERASE-BINDING PROTEIN EST1A"/>
    <property type="match status" value="1"/>
</dbReference>
<evidence type="ECO:0000256" key="1">
    <source>
        <dbReference type="ARBA" id="ARBA00022737"/>
    </source>
</evidence>
<evidence type="ECO:0000256" key="2">
    <source>
        <dbReference type="SAM" id="MobiDB-lite"/>
    </source>
</evidence>
<keyword evidence="6" id="KW-1185">Reference proteome</keyword>
<evidence type="ECO:0000313" key="5">
    <source>
        <dbReference type="EMBL" id="KAI5061995.1"/>
    </source>
</evidence>
<dbReference type="EMBL" id="JABFUD020000022">
    <property type="protein sequence ID" value="KAI5061995.1"/>
    <property type="molecule type" value="Genomic_DNA"/>
</dbReference>
<dbReference type="Pfam" id="PF10374">
    <property type="entry name" value="EST1"/>
    <property type="match status" value="1"/>
</dbReference>
<dbReference type="GO" id="GO:0005697">
    <property type="term" value="C:telomerase holoenzyme complex"/>
    <property type="evidence" value="ECO:0007669"/>
    <property type="project" value="TreeGrafter"/>
</dbReference>
<dbReference type="PANTHER" id="PTHR15696">
    <property type="entry name" value="SMG-7 SUPPRESSOR WITH MORPHOLOGICAL EFFECT ON GENITALIA PROTEIN 7"/>
    <property type="match status" value="1"/>
</dbReference>
<evidence type="ECO:0000313" key="6">
    <source>
        <dbReference type="Proteomes" id="UP000886520"/>
    </source>
</evidence>
<feature type="compositionally biased region" description="Basic and acidic residues" evidence="2">
    <location>
        <begin position="304"/>
        <end position="314"/>
    </location>
</feature>
<dbReference type="Proteomes" id="UP000886520">
    <property type="component" value="Chromosome 22"/>
</dbReference>
<dbReference type="InterPro" id="IPR019458">
    <property type="entry name" value="Est1-like_N"/>
</dbReference>
<feature type="region of interest" description="Disordered" evidence="2">
    <location>
        <begin position="651"/>
        <end position="682"/>
    </location>
</feature>